<evidence type="ECO:0000313" key="1">
    <source>
        <dbReference type="EMBL" id="MEQ2175467.1"/>
    </source>
</evidence>
<dbReference type="EMBL" id="JAHRIO010051512">
    <property type="protein sequence ID" value="MEQ2175467.1"/>
    <property type="molecule type" value="Genomic_DNA"/>
</dbReference>
<organism evidence="1 2">
    <name type="scientific">Goodea atripinnis</name>
    <dbReference type="NCBI Taxonomy" id="208336"/>
    <lineage>
        <taxon>Eukaryota</taxon>
        <taxon>Metazoa</taxon>
        <taxon>Chordata</taxon>
        <taxon>Craniata</taxon>
        <taxon>Vertebrata</taxon>
        <taxon>Euteleostomi</taxon>
        <taxon>Actinopterygii</taxon>
        <taxon>Neopterygii</taxon>
        <taxon>Teleostei</taxon>
        <taxon>Neoteleostei</taxon>
        <taxon>Acanthomorphata</taxon>
        <taxon>Ovalentaria</taxon>
        <taxon>Atherinomorphae</taxon>
        <taxon>Cyprinodontiformes</taxon>
        <taxon>Goodeidae</taxon>
        <taxon>Goodea</taxon>
    </lineage>
</organism>
<name>A0ABV0NZ12_9TELE</name>
<evidence type="ECO:0000313" key="2">
    <source>
        <dbReference type="Proteomes" id="UP001476798"/>
    </source>
</evidence>
<proteinExistence type="predicted"/>
<sequence length="59" mass="6706">CLITHSRHTLLHGFQVTDKFKERLNFCIQLGELLFGGSVDSGCVLLLEGTKRFVLYTLH</sequence>
<comment type="caution">
    <text evidence="1">The sequence shown here is derived from an EMBL/GenBank/DDBJ whole genome shotgun (WGS) entry which is preliminary data.</text>
</comment>
<dbReference type="Proteomes" id="UP001476798">
    <property type="component" value="Unassembled WGS sequence"/>
</dbReference>
<keyword evidence="2" id="KW-1185">Reference proteome</keyword>
<protein>
    <submittedName>
        <fullName evidence="1">Uncharacterized protein</fullName>
    </submittedName>
</protein>
<accession>A0ABV0NZ12</accession>
<feature type="non-terminal residue" evidence="1">
    <location>
        <position position="1"/>
    </location>
</feature>
<reference evidence="1 2" key="1">
    <citation type="submission" date="2021-06" db="EMBL/GenBank/DDBJ databases">
        <authorList>
            <person name="Palmer J.M."/>
        </authorList>
    </citation>
    <scope>NUCLEOTIDE SEQUENCE [LARGE SCALE GENOMIC DNA]</scope>
    <source>
        <strain evidence="1 2">GA_2019</strain>
        <tissue evidence="1">Muscle</tissue>
    </source>
</reference>
<gene>
    <name evidence="1" type="ORF">GOODEAATRI_018229</name>
</gene>